<keyword evidence="1" id="KW-0472">Membrane</keyword>
<dbReference type="EMBL" id="FLUN01000001">
    <property type="protein sequence ID" value="SBV91277.1"/>
    <property type="molecule type" value="Genomic_DNA"/>
</dbReference>
<name>A0A212IVQ5_9FIRM</name>
<feature type="transmembrane region" description="Helical" evidence="1">
    <location>
        <begin position="46"/>
        <end position="67"/>
    </location>
</feature>
<evidence type="ECO:0000313" key="2">
    <source>
        <dbReference type="EMBL" id="SBV91277.1"/>
    </source>
</evidence>
<evidence type="ECO:0000256" key="1">
    <source>
        <dbReference type="SAM" id="Phobius"/>
    </source>
</evidence>
<keyword evidence="1" id="KW-1133">Transmembrane helix</keyword>
<dbReference type="AlphaFoldDB" id="A0A212IVQ5"/>
<reference evidence="2" key="1">
    <citation type="submission" date="2016-04" db="EMBL/GenBank/DDBJ databases">
        <authorList>
            <person name="Evans L.H."/>
            <person name="Alamgir A."/>
            <person name="Owens N."/>
            <person name="Weber N.D."/>
            <person name="Virtaneva K."/>
            <person name="Barbian K."/>
            <person name="Babar A."/>
            <person name="Rosenke K."/>
        </authorList>
    </citation>
    <scope>NUCLEOTIDE SEQUENCE</scope>
    <source>
        <strain evidence="2">86</strain>
    </source>
</reference>
<protein>
    <recommendedName>
        <fullName evidence="3">Flp pilus assembly protein, pilin Flp</fullName>
    </recommendedName>
</protein>
<gene>
    <name evidence="2" type="ORF">KL86CLO1_10098</name>
</gene>
<evidence type="ECO:0008006" key="3">
    <source>
        <dbReference type="Google" id="ProtNLM"/>
    </source>
</evidence>
<organism evidence="2">
    <name type="scientific">uncultured Eubacteriales bacterium</name>
    <dbReference type="NCBI Taxonomy" id="172733"/>
    <lineage>
        <taxon>Bacteria</taxon>
        <taxon>Bacillati</taxon>
        <taxon>Bacillota</taxon>
        <taxon>Clostridia</taxon>
        <taxon>Eubacteriales</taxon>
        <taxon>environmental samples</taxon>
    </lineage>
</organism>
<accession>A0A212IVQ5</accession>
<keyword evidence="1" id="KW-0812">Transmembrane</keyword>
<proteinExistence type="predicted"/>
<sequence>MKNHINNWINGVKAKIAERSIRAMGVANRCRAKLAEERGDFIMDHAVVFIIILVVAALVISLLVAYLNTDFSSMMKSKVSSLFN</sequence>